<feature type="compositionally biased region" description="Low complexity" evidence="1">
    <location>
        <begin position="123"/>
        <end position="147"/>
    </location>
</feature>
<name>A0AAF3ENX2_9BILA</name>
<dbReference type="WBParaSite" id="MBELARI_LOCUS15760">
    <property type="protein sequence ID" value="MBELARI_LOCUS15760"/>
    <property type="gene ID" value="MBELARI_LOCUS15760"/>
</dbReference>
<dbReference type="Proteomes" id="UP000887575">
    <property type="component" value="Unassembled WGS sequence"/>
</dbReference>
<evidence type="ECO:0000313" key="3">
    <source>
        <dbReference type="WBParaSite" id="MBELARI_LOCUS15760"/>
    </source>
</evidence>
<evidence type="ECO:0000313" key="2">
    <source>
        <dbReference type="Proteomes" id="UP000887575"/>
    </source>
</evidence>
<accession>A0AAF3ENX2</accession>
<organism evidence="2 3">
    <name type="scientific">Mesorhabditis belari</name>
    <dbReference type="NCBI Taxonomy" id="2138241"/>
    <lineage>
        <taxon>Eukaryota</taxon>
        <taxon>Metazoa</taxon>
        <taxon>Ecdysozoa</taxon>
        <taxon>Nematoda</taxon>
        <taxon>Chromadorea</taxon>
        <taxon>Rhabditida</taxon>
        <taxon>Rhabditina</taxon>
        <taxon>Rhabditomorpha</taxon>
        <taxon>Rhabditoidea</taxon>
        <taxon>Rhabditidae</taxon>
        <taxon>Mesorhabditinae</taxon>
        <taxon>Mesorhabditis</taxon>
    </lineage>
</organism>
<keyword evidence="2" id="KW-1185">Reference proteome</keyword>
<evidence type="ECO:0000256" key="1">
    <source>
        <dbReference type="SAM" id="MobiDB-lite"/>
    </source>
</evidence>
<sequence length="421" mass="47800">MPLTRTTKKSLQIGSEIGQHGMIRWFKNSRLYGCSVRDTWTNSPKKLPQNVVELRWDGSKKPVFCFTHQVDLFDGEQVEWQEQQPQQIDYFLKMEFDRARKAVVQMKAQRRREIREMRRQSRGSRSPSHSSHSKSSSPTPSQNSIQSKYSPSNVANVSTVLFDGTFLIIDFHAFGTWTDKDNWQVSISAQANNISSNDATVFGSRIFTDTELQTITNLNEYHFSTTGGTGCPAQQKVYGFVYGLTTKDDENFTKEIYVKSRSQPFKRFSEFGLTSKENLDPVFPLQEYISIENNASTPFATKNTSILYFQTDYESSEITVVQALDGQISNFTRKSEDKVLVIVILIPKGKLTLSEVQIDGDDQFNLIDGGLAEMNSPSKYLYLQSDVNSLQSPTQIESNRQVITIQPLDAKTIGFTIKLVT</sequence>
<dbReference type="AlphaFoldDB" id="A0AAF3ENX2"/>
<reference evidence="3" key="1">
    <citation type="submission" date="2024-02" db="UniProtKB">
        <authorList>
            <consortium name="WormBaseParasite"/>
        </authorList>
    </citation>
    <scope>IDENTIFICATION</scope>
</reference>
<protein>
    <submittedName>
        <fullName evidence="3">Uncharacterized protein</fullName>
    </submittedName>
</protein>
<proteinExistence type="predicted"/>
<feature type="region of interest" description="Disordered" evidence="1">
    <location>
        <begin position="107"/>
        <end position="149"/>
    </location>
</feature>